<evidence type="ECO:0000313" key="1">
    <source>
        <dbReference type="EMBL" id="KAF5196079.1"/>
    </source>
</evidence>
<reference evidence="1 2" key="1">
    <citation type="submission" date="2020-06" db="EMBL/GenBank/DDBJ databases">
        <title>Transcriptomic and genomic resources for Thalictrum thalictroides and T. hernandezii: Facilitating candidate gene discovery in an emerging model plant lineage.</title>
        <authorList>
            <person name="Arias T."/>
            <person name="Riano-Pachon D.M."/>
            <person name="Di Stilio V.S."/>
        </authorList>
    </citation>
    <scope>NUCLEOTIDE SEQUENCE [LARGE SCALE GENOMIC DNA]</scope>
    <source>
        <strain evidence="2">cv. WT478/WT964</strain>
        <tissue evidence="1">Leaves</tissue>
    </source>
</reference>
<dbReference type="Gene3D" id="2.60.120.330">
    <property type="entry name" value="B-lactam Antibiotic, Isopenicillin N Synthase, Chain"/>
    <property type="match status" value="1"/>
</dbReference>
<proteinExistence type="predicted"/>
<dbReference type="AlphaFoldDB" id="A0A7J6WF85"/>
<keyword evidence="2" id="KW-1185">Reference proteome</keyword>
<sequence>MAGLHLDIAIAGPAILLVRSLPKSGLPAIPERYVKPPSERPKLELIIDNSQVNIPIIDLSGLEGDDDQFYRSHSRYRRQIHYHFFSSQLSSAYLQTICIKFSTIMKKPNSNIYIKSYT</sequence>
<evidence type="ECO:0000313" key="2">
    <source>
        <dbReference type="Proteomes" id="UP000554482"/>
    </source>
</evidence>
<dbReference type="Proteomes" id="UP000554482">
    <property type="component" value="Unassembled WGS sequence"/>
</dbReference>
<protein>
    <submittedName>
        <fullName evidence="1">Uncharacterized protein</fullName>
    </submittedName>
</protein>
<gene>
    <name evidence="1" type="ORF">FRX31_014334</name>
</gene>
<dbReference type="SUPFAM" id="SSF51197">
    <property type="entry name" value="Clavaminate synthase-like"/>
    <property type="match status" value="1"/>
</dbReference>
<accession>A0A7J6WF85</accession>
<name>A0A7J6WF85_THATH</name>
<dbReference type="InterPro" id="IPR027443">
    <property type="entry name" value="IPNS-like_sf"/>
</dbReference>
<dbReference type="EMBL" id="JABWDY010016463">
    <property type="protein sequence ID" value="KAF5196079.1"/>
    <property type="molecule type" value="Genomic_DNA"/>
</dbReference>
<comment type="caution">
    <text evidence="1">The sequence shown here is derived from an EMBL/GenBank/DDBJ whole genome shotgun (WGS) entry which is preliminary data.</text>
</comment>
<organism evidence="1 2">
    <name type="scientific">Thalictrum thalictroides</name>
    <name type="common">Rue-anemone</name>
    <name type="synonym">Anemone thalictroides</name>
    <dbReference type="NCBI Taxonomy" id="46969"/>
    <lineage>
        <taxon>Eukaryota</taxon>
        <taxon>Viridiplantae</taxon>
        <taxon>Streptophyta</taxon>
        <taxon>Embryophyta</taxon>
        <taxon>Tracheophyta</taxon>
        <taxon>Spermatophyta</taxon>
        <taxon>Magnoliopsida</taxon>
        <taxon>Ranunculales</taxon>
        <taxon>Ranunculaceae</taxon>
        <taxon>Thalictroideae</taxon>
        <taxon>Thalictrum</taxon>
    </lineage>
</organism>